<evidence type="ECO:0000313" key="2">
    <source>
        <dbReference type="EMBL" id="CAH2065647.1"/>
    </source>
</evidence>
<sequence length="126" mass="14812">MEALTLVSPDTFRDRVDIYILQDADGYEWTHKRIVLPSHRDKREWRRFLSFHGVTDAGELIFAPDSFSESLYILYLDPRRNSIREALFEGILGDEFRSRYGVGKHETISEWGIFFRTHIESLVSSL</sequence>
<reference evidence="2 3" key="1">
    <citation type="submission" date="2022-03" db="EMBL/GenBank/DDBJ databases">
        <authorList>
            <person name="Nunn A."/>
            <person name="Chopra R."/>
            <person name="Nunn A."/>
            <person name="Contreras Garrido A."/>
        </authorList>
    </citation>
    <scope>NUCLEOTIDE SEQUENCE [LARGE SCALE GENOMIC DNA]</scope>
</reference>
<protein>
    <recommendedName>
        <fullName evidence="1">F-box associated beta-propeller type 3 domain-containing protein</fullName>
    </recommendedName>
</protein>
<keyword evidence="3" id="KW-1185">Reference proteome</keyword>
<name>A0AAU9SIN0_THLAR</name>
<organism evidence="2 3">
    <name type="scientific">Thlaspi arvense</name>
    <name type="common">Field penny-cress</name>
    <dbReference type="NCBI Taxonomy" id="13288"/>
    <lineage>
        <taxon>Eukaryota</taxon>
        <taxon>Viridiplantae</taxon>
        <taxon>Streptophyta</taxon>
        <taxon>Embryophyta</taxon>
        <taxon>Tracheophyta</taxon>
        <taxon>Spermatophyta</taxon>
        <taxon>Magnoliopsida</taxon>
        <taxon>eudicotyledons</taxon>
        <taxon>Gunneridae</taxon>
        <taxon>Pentapetalae</taxon>
        <taxon>rosids</taxon>
        <taxon>malvids</taxon>
        <taxon>Brassicales</taxon>
        <taxon>Brassicaceae</taxon>
        <taxon>Thlaspideae</taxon>
        <taxon>Thlaspi</taxon>
    </lineage>
</organism>
<proteinExistence type="predicted"/>
<dbReference type="EMBL" id="OU466861">
    <property type="protein sequence ID" value="CAH2065647.1"/>
    <property type="molecule type" value="Genomic_DNA"/>
</dbReference>
<dbReference type="Pfam" id="PF08268">
    <property type="entry name" value="FBA_3"/>
    <property type="match status" value="1"/>
</dbReference>
<evidence type="ECO:0000313" key="3">
    <source>
        <dbReference type="Proteomes" id="UP000836841"/>
    </source>
</evidence>
<dbReference type="Proteomes" id="UP000836841">
    <property type="component" value="Chromosome 5"/>
</dbReference>
<dbReference type="AlphaFoldDB" id="A0AAU9SIN0"/>
<feature type="domain" description="F-box associated beta-propeller type 3" evidence="1">
    <location>
        <begin position="9"/>
        <end position="103"/>
    </location>
</feature>
<evidence type="ECO:0000259" key="1">
    <source>
        <dbReference type="Pfam" id="PF08268"/>
    </source>
</evidence>
<dbReference type="InterPro" id="IPR013187">
    <property type="entry name" value="F-box-assoc_dom_typ3"/>
</dbReference>
<gene>
    <name evidence="2" type="ORF">TAV2_LOCUS18023</name>
</gene>
<accession>A0AAU9SIN0</accession>